<evidence type="ECO:0000256" key="3">
    <source>
        <dbReference type="ARBA" id="ARBA00022723"/>
    </source>
</evidence>
<feature type="transmembrane region" description="Helical" evidence="7">
    <location>
        <begin position="400"/>
        <end position="423"/>
    </location>
</feature>
<dbReference type="GO" id="GO:0005886">
    <property type="term" value="C:plasma membrane"/>
    <property type="evidence" value="ECO:0007669"/>
    <property type="project" value="TreeGrafter"/>
</dbReference>
<feature type="transmembrane region" description="Helical" evidence="7">
    <location>
        <begin position="430"/>
        <end position="453"/>
    </location>
</feature>
<evidence type="ECO:0000256" key="7">
    <source>
        <dbReference type="SAM" id="Phobius"/>
    </source>
</evidence>
<keyword evidence="3" id="KW-0479">Metal-binding</keyword>
<dbReference type="GO" id="GO:0140326">
    <property type="term" value="F:ATPase-coupled intramembrane lipid transporter activity"/>
    <property type="evidence" value="ECO:0007669"/>
    <property type="project" value="TreeGrafter"/>
</dbReference>
<dbReference type="PANTHER" id="PTHR24092:SF218">
    <property type="entry name" value="PHOSPHOLIPID-TRANSPORTING ATPASE"/>
    <property type="match status" value="1"/>
</dbReference>
<keyword evidence="10" id="KW-1185">Reference proteome</keyword>
<feature type="transmembrane region" description="Helical" evidence="7">
    <location>
        <begin position="286"/>
        <end position="306"/>
    </location>
</feature>
<dbReference type="NCBIfam" id="TIGR01494">
    <property type="entry name" value="ATPase_P-type"/>
    <property type="match status" value="2"/>
</dbReference>
<feature type="transmembrane region" description="Helical" evidence="7">
    <location>
        <begin position="132"/>
        <end position="157"/>
    </location>
</feature>
<protein>
    <submittedName>
        <fullName evidence="9">Putative phospholipid-transporting ATPase VD</fullName>
    </submittedName>
</protein>
<dbReference type="Gene3D" id="3.40.50.1000">
    <property type="entry name" value="HAD superfamily/HAD-like"/>
    <property type="match status" value="2"/>
</dbReference>
<evidence type="ECO:0000256" key="6">
    <source>
        <dbReference type="ARBA" id="ARBA00023136"/>
    </source>
</evidence>
<dbReference type="InterPro" id="IPR023298">
    <property type="entry name" value="ATPase_P-typ_TM_dom_sf"/>
</dbReference>
<dbReference type="Proteomes" id="UP000031036">
    <property type="component" value="Unassembled WGS sequence"/>
</dbReference>
<keyword evidence="2 7" id="KW-0812">Transmembrane</keyword>
<dbReference type="InterPro" id="IPR036412">
    <property type="entry name" value="HAD-like_sf"/>
</dbReference>
<feature type="domain" description="P-type ATPase C-terminal" evidence="8">
    <location>
        <begin position="396"/>
        <end position="503"/>
    </location>
</feature>
<feature type="transmembrane region" description="Helical" evidence="7">
    <location>
        <begin position="370"/>
        <end position="394"/>
    </location>
</feature>
<name>A0A0B2VK04_TOXCA</name>
<organism evidence="9 10">
    <name type="scientific">Toxocara canis</name>
    <name type="common">Canine roundworm</name>
    <dbReference type="NCBI Taxonomy" id="6265"/>
    <lineage>
        <taxon>Eukaryota</taxon>
        <taxon>Metazoa</taxon>
        <taxon>Ecdysozoa</taxon>
        <taxon>Nematoda</taxon>
        <taxon>Chromadorea</taxon>
        <taxon>Rhabditida</taxon>
        <taxon>Spirurina</taxon>
        <taxon>Ascaridomorpha</taxon>
        <taxon>Ascaridoidea</taxon>
        <taxon>Toxocaridae</taxon>
        <taxon>Toxocara</taxon>
    </lineage>
</organism>
<comment type="caution">
    <text evidence="9">The sequence shown here is derived from an EMBL/GenBank/DDBJ whole genome shotgun (WGS) entry which is preliminary data.</text>
</comment>
<feature type="transmembrane region" description="Helical" evidence="7">
    <location>
        <begin position="336"/>
        <end position="358"/>
    </location>
</feature>
<keyword evidence="5 7" id="KW-1133">Transmembrane helix</keyword>
<dbReference type="GO" id="GO:0016887">
    <property type="term" value="F:ATP hydrolysis activity"/>
    <property type="evidence" value="ECO:0007669"/>
    <property type="project" value="InterPro"/>
</dbReference>
<dbReference type="STRING" id="6265.A0A0B2VK04"/>
<evidence type="ECO:0000256" key="4">
    <source>
        <dbReference type="ARBA" id="ARBA00022842"/>
    </source>
</evidence>
<evidence type="ECO:0000259" key="8">
    <source>
        <dbReference type="Pfam" id="PF16212"/>
    </source>
</evidence>
<comment type="subcellular location">
    <subcellularLocation>
        <location evidence="1">Membrane</location>
        <topology evidence="1">Multi-pass membrane protein</topology>
    </subcellularLocation>
</comment>
<dbReference type="PANTHER" id="PTHR24092">
    <property type="entry name" value="PROBABLE PHOSPHOLIPID-TRANSPORTING ATPASE"/>
    <property type="match status" value="1"/>
</dbReference>
<dbReference type="GO" id="GO:0046872">
    <property type="term" value="F:metal ion binding"/>
    <property type="evidence" value="ECO:0007669"/>
    <property type="project" value="UniProtKB-KW"/>
</dbReference>
<dbReference type="InterPro" id="IPR032630">
    <property type="entry name" value="P_typ_ATPase_c"/>
</dbReference>
<dbReference type="EMBL" id="JPKZ01001440">
    <property type="protein sequence ID" value="KHN81938.1"/>
    <property type="molecule type" value="Genomic_DNA"/>
</dbReference>
<reference evidence="9 10" key="1">
    <citation type="submission" date="2014-11" db="EMBL/GenBank/DDBJ databases">
        <title>Genetic blueprint of the zoonotic pathogen Toxocara canis.</title>
        <authorList>
            <person name="Zhu X.-Q."/>
            <person name="Korhonen P.K."/>
            <person name="Cai H."/>
            <person name="Young N.D."/>
            <person name="Nejsum P."/>
            <person name="von Samson-Himmelstjerna G."/>
            <person name="Boag P.R."/>
            <person name="Tan P."/>
            <person name="Li Q."/>
            <person name="Min J."/>
            <person name="Yang Y."/>
            <person name="Wang X."/>
            <person name="Fang X."/>
            <person name="Hall R.S."/>
            <person name="Hofmann A."/>
            <person name="Sternberg P.W."/>
            <person name="Jex A.R."/>
            <person name="Gasser R.B."/>
        </authorList>
    </citation>
    <scope>NUCLEOTIDE SEQUENCE [LARGE SCALE GENOMIC DNA]</scope>
    <source>
        <strain evidence="9">PN_DK_2014</strain>
    </source>
</reference>
<dbReference type="SUPFAM" id="SSF81665">
    <property type="entry name" value="Calcium ATPase, transmembrane domain M"/>
    <property type="match status" value="1"/>
</dbReference>
<evidence type="ECO:0000313" key="10">
    <source>
        <dbReference type="Proteomes" id="UP000031036"/>
    </source>
</evidence>
<sequence length="560" mass="62257">MWRGANVFPEGRISSLTRRFPPPSVDGSRSALLSSTVPTNSEHAQFGIVVSGATLAFCLLPSNLNKFLRIVEKSNSVLCCRATPLQKASVVKLVKEQLKGKVLAIGDGANDVSMIQCADVGIGISGQEGMQAFAIGVCCLRIQLLIWSFLRGILLVLKTKLRSNSVLCCRATPLQKASVVKLVKEQLKGKVLAIGDGANDVSMIQCADVGIGISGQEGMQVVMASDFALARFRFLSRLLLVHGHWCYYRLALIILYFFYKNALFVFVLFWCQMFNGFSAQVPIDPIYLMVYNLLFTSVPSLLFGMADQDASAELLLQIPALYAQGRCSKLYCWYSFWLNMLDALWQSAAIYFTAHMVFADTDCDVWKFGFVLCTQLLFVNSFHFAIFVHLWVFADTDCDVWKFGFVLCTQLLFVNSFHFAIFVHLWTSAVLLSLVLSMGAYFAFALIYNAIVSPSFNVKDPPVMVADFAVCDIRFWLVVLLSTAIALAPRLIITVLVNAFAPSAVIRERMQQRQRERARNDKAASLRVQWMKHGSRAIKVIIGNSEDSGCSERPSTSVNA</sequence>
<keyword evidence="6 7" id="KW-0472">Membrane</keyword>
<evidence type="ECO:0000256" key="5">
    <source>
        <dbReference type="ARBA" id="ARBA00022989"/>
    </source>
</evidence>
<evidence type="ECO:0000313" key="9">
    <source>
        <dbReference type="EMBL" id="KHN81938.1"/>
    </source>
</evidence>
<feature type="transmembrane region" description="Helical" evidence="7">
    <location>
        <begin position="473"/>
        <end position="506"/>
    </location>
</feature>
<dbReference type="InterPro" id="IPR001757">
    <property type="entry name" value="P_typ_ATPase"/>
</dbReference>
<dbReference type="GO" id="GO:0005524">
    <property type="term" value="F:ATP binding"/>
    <property type="evidence" value="ECO:0007669"/>
    <property type="project" value="InterPro"/>
</dbReference>
<feature type="domain" description="P-type ATPase C-terminal" evidence="8">
    <location>
        <begin position="222"/>
        <end position="392"/>
    </location>
</feature>
<dbReference type="InterPro" id="IPR023214">
    <property type="entry name" value="HAD_sf"/>
</dbReference>
<dbReference type="AlphaFoldDB" id="A0A0B2VK04"/>
<gene>
    <name evidence="9" type="primary">ATP10D</name>
    <name evidence="9" type="ORF">Tcan_04856</name>
</gene>
<dbReference type="OrthoDB" id="377733at2759"/>
<accession>A0A0B2VK04</accession>
<dbReference type="SUPFAM" id="SSF56784">
    <property type="entry name" value="HAD-like"/>
    <property type="match status" value="2"/>
</dbReference>
<keyword evidence="4" id="KW-0460">Magnesium</keyword>
<proteinExistence type="predicted"/>
<evidence type="ECO:0000256" key="2">
    <source>
        <dbReference type="ARBA" id="ARBA00022692"/>
    </source>
</evidence>
<feature type="transmembrane region" description="Helical" evidence="7">
    <location>
        <begin position="247"/>
        <end position="274"/>
    </location>
</feature>
<dbReference type="Pfam" id="PF08282">
    <property type="entry name" value="Hydrolase_3"/>
    <property type="match status" value="1"/>
</dbReference>
<dbReference type="GO" id="GO:0045332">
    <property type="term" value="P:phospholipid translocation"/>
    <property type="evidence" value="ECO:0007669"/>
    <property type="project" value="TreeGrafter"/>
</dbReference>
<evidence type="ECO:0000256" key="1">
    <source>
        <dbReference type="ARBA" id="ARBA00004141"/>
    </source>
</evidence>
<dbReference type="Pfam" id="PF16212">
    <property type="entry name" value="PhoLip_ATPase_C"/>
    <property type="match status" value="2"/>
</dbReference>